<dbReference type="GO" id="GO:0016301">
    <property type="term" value="F:kinase activity"/>
    <property type="evidence" value="ECO:0007669"/>
    <property type="project" value="UniProtKB-KW"/>
</dbReference>
<name>A0A265N523_9BACI</name>
<feature type="transmembrane region" description="Helical" evidence="1">
    <location>
        <begin position="20"/>
        <end position="40"/>
    </location>
</feature>
<feature type="transmembrane region" description="Helical" evidence="1">
    <location>
        <begin position="46"/>
        <end position="72"/>
    </location>
</feature>
<accession>A0A265N523</accession>
<dbReference type="InterPro" id="IPR025698">
    <property type="entry name" value="2TM_dom"/>
</dbReference>
<dbReference type="Pfam" id="PF13239">
    <property type="entry name" value="2TM"/>
    <property type="match status" value="1"/>
</dbReference>
<keyword evidence="3" id="KW-0808">Transferase</keyword>
<protein>
    <submittedName>
        <fullName evidence="3">Histidine kinase</fullName>
    </submittedName>
</protein>
<comment type="caution">
    <text evidence="3">The sequence shown here is derived from an EMBL/GenBank/DDBJ whole genome shotgun (WGS) entry which is preliminary data.</text>
</comment>
<evidence type="ECO:0000259" key="2">
    <source>
        <dbReference type="Pfam" id="PF13239"/>
    </source>
</evidence>
<keyword evidence="4" id="KW-1185">Reference proteome</keyword>
<dbReference type="AlphaFoldDB" id="A0A265N523"/>
<reference evidence="3 4" key="1">
    <citation type="submission" date="2017-08" db="EMBL/GenBank/DDBJ databases">
        <title>Virgibacillus indicus sp. nov. and Virgibacillus profoundi sp. nov, two moderately halophilic bacteria isolated from marine sediment by using the Microfluidic Streak Plate.</title>
        <authorList>
            <person name="Xu B."/>
            <person name="Hu B."/>
            <person name="Wang J."/>
            <person name="Zhu Y."/>
            <person name="Huang L."/>
            <person name="Du W."/>
            <person name="Huang Y."/>
        </authorList>
    </citation>
    <scope>NUCLEOTIDE SEQUENCE [LARGE SCALE GENOMIC DNA]</scope>
    <source>
        <strain evidence="3 4">IO3-P2-C2</strain>
    </source>
</reference>
<dbReference type="Proteomes" id="UP000216498">
    <property type="component" value="Unassembled WGS sequence"/>
</dbReference>
<evidence type="ECO:0000313" key="4">
    <source>
        <dbReference type="Proteomes" id="UP000216498"/>
    </source>
</evidence>
<keyword evidence="1" id="KW-1133">Transmembrane helix</keyword>
<keyword evidence="1" id="KW-0472">Membrane</keyword>
<dbReference type="OrthoDB" id="8965954at2"/>
<sequence>MDENERYERARKRVENLKAFYTHFTVFILVNIMLFTINMLNDPGHWWFIYPLGGWGIGLVAHGLSVFSFGFFGPEWEERKIKEYMEKDKRDL</sequence>
<dbReference type="RefSeq" id="WP_094887323.1">
    <property type="nucleotide sequence ID" value="NZ_NPMS01000014.1"/>
</dbReference>
<organism evidence="3 4">
    <name type="scientific">Virgibacillus indicus</name>
    <dbReference type="NCBI Taxonomy" id="2024554"/>
    <lineage>
        <taxon>Bacteria</taxon>
        <taxon>Bacillati</taxon>
        <taxon>Bacillota</taxon>
        <taxon>Bacilli</taxon>
        <taxon>Bacillales</taxon>
        <taxon>Bacillaceae</taxon>
        <taxon>Virgibacillus</taxon>
    </lineage>
</organism>
<feature type="domain" description="2TM" evidence="2">
    <location>
        <begin position="8"/>
        <end position="86"/>
    </location>
</feature>
<dbReference type="EMBL" id="NPMS01000014">
    <property type="protein sequence ID" value="OZU87132.1"/>
    <property type="molecule type" value="Genomic_DNA"/>
</dbReference>
<keyword evidence="3" id="KW-0418">Kinase</keyword>
<keyword evidence="1" id="KW-0812">Transmembrane</keyword>
<evidence type="ECO:0000256" key="1">
    <source>
        <dbReference type="SAM" id="Phobius"/>
    </source>
</evidence>
<gene>
    <name evidence="3" type="ORF">CIL03_18275</name>
</gene>
<evidence type="ECO:0000313" key="3">
    <source>
        <dbReference type="EMBL" id="OZU87132.1"/>
    </source>
</evidence>
<proteinExistence type="predicted"/>